<dbReference type="Proteomes" id="UP000812961">
    <property type="component" value="Unassembled WGS sequence"/>
</dbReference>
<protein>
    <recommendedName>
        <fullName evidence="3">Sigma-70-like protein</fullName>
    </recommendedName>
</protein>
<accession>A0ABS7GN42</accession>
<dbReference type="SUPFAM" id="SSF88946">
    <property type="entry name" value="Sigma2 domain of RNA polymerase sigma factors"/>
    <property type="match status" value="1"/>
</dbReference>
<comment type="caution">
    <text evidence="1">The sequence shown here is derived from an EMBL/GenBank/DDBJ whole genome shotgun (WGS) entry which is preliminary data.</text>
</comment>
<dbReference type="EMBL" id="JAICCF010000008">
    <property type="protein sequence ID" value="MBW8688382.1"/>
    <property type="molecule type" value="Genomic_DNA"/>
</dbReference>
<keyword evidence="2" id="KW-1185">Reference proteome</keyword>
<evidence type="ECO:0008006" key="3">
    <source>
        <dbReference type="Google" id="ProtNLM"/>
    </source>
</evidence>
<dbReference type="Gene3D" id="1.10.1740.10">
    <property type="match status" value="1"/>
</dbReference>
<proteinExistence type="predicted"/>
<name>A0ABS7GN42_9BACT</name>
<sequence>MQTSEEITMLSALKKDNSIGAYQYFFMKYYKPLCLKACQMLGNVESAKQVVQQLFIEVWETRTYRNIAHSPGGFFYQQLYERCLQMQQRIMTQTAACPPCKTGPALVPQALRQQLAILLDS</sequence>
<evidence type="ECO:0000313" key="2">
    <source>
        <dbReference type="Proteomes" id="UP000812961"/>
    </source>
</evidence>
<dbReference type="RefSeq" id="WP_220253709.1">
    <property type="nucleotide sequence ID" value="NZ_JAICCF010000008.1"/>
</dbReference>
<dbReference type="InterPro" id="IPR013325">
    <property type="entry name" value="RNA_pol_sigma_r2"/>
</dbReference>
<reference evidence="1 2" key="1">
    <citation type="submission" date="2021-08" db="EMBL/GenBank/DDBJ databases">
        <title>The genome sequence of Chitinophaga sp. B61.</title>
        <authorList>
            <person name="Zhang X."/>
        </authorList>
    </citation>
    <scope>NUCLEOTIDE SEQUENCE [LARGE SCALE GENOMIC DNA]</scope>
    <source>
        <strain evidence="1 2">B61</strain>
    </source>
</reference>
<gene>
    <name evidence="1" type="ORF">K1Y79_28875</name>
</gene>
<evidence type="ECO:0000313" key="1">
    <source>
        <dbReference type="EMBL" id="MBW8688382.1"/>
    </source>
</evidence>
<organism evidence="1 2">
    <name type="scientific">Chitinophaga rhizophila</name>
    <dbReference type="NCBI Taxonomy" id="2866212"/>
    <lineage>
        <taxon>Bacteria</taxon>
        <taxon>Pseudomonadati</taxon>
        <taxon>Bacteroidota</taxon>
        <taxon>Chitinophagia</taxon>
        <taxon>Chitinophagales</taxon>
        <taxon>Chitinophagaceae</taxon>
        <taxon>Chitinophaga</taxon>
    </lineage>
</organism>